<evidence type="ECO:0000313" key="3">
    <source>
        <dbReference type="Proteomes" id="UP001168821"/>
    </source>
</evidence>
<organism evidence="2 3">
    <name type="scientific">Zophobas morio</name>
    <dbReference type="NCBI Taxonomy" id="2755281"/>
    <lineage>
        <taxon>Eukaryota</taxon>
        <taxon>Metazoa</taxon>
        <taxon>Ecdysozoa</taxon>
        <taxon>Arthropoda</taxon>
        <taxon>Hexapoda</taxon>
        <taxon>Insecta</taxon>
        <taxon>Pterygota</taxon>
        <taxon>Neoptera</taxon>
        <taxon>Endopterygota</taxon>
        <taxon>Coleoptera</taxon>
        <taxon>Polyphaga</taxon>
        <taxon>Cucujiformia</taxon>
        <taxon>Tenebrionidae</taxon>
        <taxon>Zophobas</taxon>
    </lineage>
</organism>
<feature type="compositionally biased region" description="Basic and acidic residues" evidence="1">
    <location>
        <begin position="46"/>
        <end position="55"/>
    </location>
</feature>
<proteinExistence type="predicted"/>
<accession>A0AA38HZB2</accession>
<protein>
    <submittedName>
        <fullName evidence="2">Uncharacterized protein</fullName>
    </submittedName>
</protein>
<dbReference type="Proteomes" id="UP001168821">
    <property type="component" value="Unassembled WGS sequence"/>
</dbReference>
<evidence type="ECO:0000256" key="1">
    <source>
        <dbReference type="SAM" id="MobiDB-lite"/>
    </source>
</evidence>
<evidence type="ECO:0000313" key="2">
    <source>
        <dbReference type="EMBL" id="KAJ3645767.1"/>
    </source>
</evidence>
<sequence length="125" mass="14301">MLAALGWQYCYEIHPYAAPVRRLWPSRAFRTYALMGESSLLTVSTAERRAHKDRSGAGYRKSRSGVQGSLEAESRWMFVKDLDRRSMGLNRGDRREWIDYSASGDSQERPVKFAGIISVHIRCNS</sequence>
<reference evidence="2" key="1">
    <citation type="journal article" date="2023" name="G3 (Bethesda)">
        <title>Whole genome assemblies of Zophobas morio and Tenebrio molitor.</title>
        <authorList>
            <person name="Kaur S."/>
            <person name="Stinson S.A."/>
            <person name="diCenzo G.C."/>
        </authorList>
    </citation>
    <scope>NUCLEOTIDE SEQUENCE</scope>
    <source>
        <strain evidence="2">QUZm001</strain>
    </source>
</reference>
<dbReference type="EMBL" id="JALNTZ010000007">
    <property type="protein sequence ID" value="KAJ3645767.1"/>
    <property type="molecule type" value="Genomic_DNA"/>
</dbReference>
<gene>
    <name evidence="2" type="ORF">Zmor_023400</name>
</gene>
<comment type="caution">
    <text evidence="2">The sequence shown here is derived from an EMBL/GenBank/DDBJ whole genome shotgun (WGS) entry which is preliminary data.</text>
</comment>
<keyword evidence="3" id="KW-1185">Reference proteome</keyword>
<name>A0AA38HZB2_9CUCU</name>
<dbReference type="AlphaFoldDB" id="A0AA38HZB2"/>
<feature type="region of interest" description="Disordered" evidence="1">
    <location>
        <begin position="46"/>
        <end position="68"/>
    </location>
</feature>